<dbReference type="PANTHER" id="PTHR31668">
    <property type="entry name" value="GLUCOSE TRANSPORT TRANSCRIPTION REGULATOR RGT1-RELATED-RELATED"/>
    <property type="match status" value="1"/>
</dbReference>
<evidence type="ECO:0000256" key="3">
    <source>
        <dbReference type="ARBA" id="ARBA00023163"/>
    </source>
</evidence>
<protein>
    <recommendedName>
        <fullName evidence="6">Zn(2)-C6 fungal-type domain-containing protein</fullName>
    </recommendedName>
</protein>
<dbReference type="Proteomes" id="UP000030752">
    <property type="component" value="Unassembled WGS sequence"/>
</dbReference>
<evidence type="ECO:0000259" key="6">
    <source>
        <dbReference type="PROSITE" id="PS50048"/>
    </source>
</evidence>
<dbReference type="InParanoid" id="W2SAI6"/>
<dbReference type="GO" id="GO:0003677">
    <property type="term" value="F:DNA binding"/>
    <property type="evidence" value="ECO:0007669"/>
    <property type="project" value="UniProtKB-KW"/>
</dbReference>
<proteinExistence type="predicted"/>
<accession>W2SAI6</accession>
<dbReference type="Pfam" id="PF00172">
    <property type="entry name" value="Zn_clus"/>
    <property type="match status" value="1"/>
</dbReference>
<keyword evidence="4" id="KW-0539">Nucleus</keyword>
<sequence length="378" mass="41909">MQSQTPANGLQRTACDRCRHHKLKCNRDEGLKQCRRCIRAGQQCLTGTARKAGRPQKLFRDSTHQAQSQHDPSTVLQTPPASVTDRSPASNVTLDYQHSASSFINPSIEEPVAQQTPSTEQQPPIDEVVDEISLFTKRSALARKLGDLQREVLVDADLVRGSRTVGACVSAVHVNEELGTPNTDFMVGRFLNHAKGLLEILDELDLSYGGTRNSDNVVTIDSKLKCDMPMMFSLMSCYICLIRIYRTVFSCLLDSIPHLNDPQIMAQKSRMQLLPSLDFGGYKINGRLDLQIQILVQVSEDLLYKLEDKFGIGRGTTTLTWQPTEGPTKATGLLWMMLEQEIAEQPPLDSPRGQCGSLKEILADIKKSLHMGESGNAS</sequence>
<dbReference type="GO" id="GO:0008270">
    <property type="term" value="F:zinc ion binding"/>
    <property type="evidence" value="ECO:0007669"/>
    <property type="project" value="InterPro"/>
</dbReference>
<dbReference type="eggNOG" id="ENOG502SX45">
    <property type="taxonomic scope" value="Eukaryota"/>
</dbReference>
<feature type="compositionally biased region" description="Polar residues" evidence="5">
    <location>
        <begin position="64"/>
        <end position="88"/>
    </location>
</feature>
<dbReference type="EMBL" id="KB822713">
    <property type="protein sequence ID" value="ETN44899.1"/>
    <property type="molecule type" value="Genomic_DNA"/>
</dbReference>
<evidence type="ECO:0000313" key="7">
    <source>
        <dbReference type="EMBL" id="ETN44899.1"/>
    </source>
</evidence>
<dbReference type="InterPro" id="IPR001138">
    <property type="entry name" value="Zn2Cys6_DnaBD"/>
</dbReference>
<dbReference type="OrthoDB" id="4222821at2759"/>
<keyword evidence="3" id="KW-0804">Transcription</keyword>
<dbReference type="PROSITE" id="PS00463">
    <property type="entry name" value="ZN2_CY6_FUNGAL_1"/>
    <property type="match status" value="1"/>
</dbReference>
<evidence type="ECO:0000256" key="1">
    <source>
        <dbReference type="ARBA" id="ARBA00023015"/>
    </source>
</evidence>
<dbReference type="RefSeq" id="XP_008712669.1">
    <property type="nucleotide sequence ID" value="XM_008714447.1"/>
</dbReference>
<dbReference type="GeneID" id="19977113"/>
<organism evidence="7 8">
    <name type="scientific">Cyphellophora europaea (strain CBS 101466)</name>
    <name type="common">Phialophora europaea</name>
    <dbReference type="NCBI Taxonomy" id="1220924"/>
    <lineage>
        <taxon>Eukaryota</taxon>
        <taxon>Fungi</taxon>
        <taxon>Dikarya</taxon>
        <taxon>Ascomycota</taxon>
        <taxon>Pezizomycotina</taxon>
        <taxon>Eurotiomycetes</taxon>
        <taxon>Chaetothyriomycetidae</taxon>
        <taxon>Chaetothyriales</taxon>
        <taxon>Cyphellophoraceae</taxon>
        <taxon>Cyphellophora</taxon>
    </lineage>
</organism>
<evidence type="ECO:0000256" key="5">
    <source>
        <dbReference type="SAM" id="MobiDB-lite"/>
    </source>
</evidence>
<feature type="region of interest" description="Disordered" evidence="5">
    <location>
        <begin position="50"/>
        <end position="88"/>
    </location>
</feature>
<feature type="domain" description="Zn(2)-C6 fungal-type" evidence="6">
    <location>
        <begin position="14"/>
        <end position="46"/>
    </location>
</feature>
<dbReference type="GO" id="GO:0000981">
    <property type="term" value="F:DNA-binding transcription factor activity, RNA polymerase II-specific"/>
    <property type="evidence" value="ECO:0007669"/>
    <property type="project" value="InterPro"/>
</dbReference>
<dbReference type="CDD" id="cd00067">
    <property type="entry name" value="GAL4"/>
    <property type="match status" value="1"/>
</dbReference>
<dbReference type="PROSITE" id="PS50048">
    <property type="entry name" value="ZN2_CY6_FUNGAL_2"/>
    <property type="match status" value="1"/>
</dbReference>
<dbReference type="InterPro" id="IPR050797">
    <property type="entry name" value="Carb_Metab_Trans_Reg"/>
</dbReference>
<dbReference type="STRING" id="1220924.W2SAI6"/>
<keyword evidence="8" id="KW-1185">Reference proteome</keyword>
<dbReference type="HOGENOM" id="CLU_028486_0_0_1"/>
<dbReference type="VEuPathDB" id="FungiDB:HMPREF1541_09774"/>
<keyword evidence="2" id="KW-0238">DNA-binding</keyword>
<evidence type="ECO:0000256" key="4">
    <source>
        <dbReference type="ARBA" id="ARBA00023242"/>
    </source>
</evidence>
<dbReference type="SUPFAM" id="SSF57701">
    <property type="entry name" value="Zn2/Cys6 DNA-binding domain"/>
    <property type="match status" value="1"/>
</dbReference>
<name>W2SAI6_CYPE1</name>
<dbReference type="AlphaFoldDB" id="W2SAI6"/>
<dbReference type="Gene3D" id="4.10.240.10">
    <property type="entry name" value="Zn(2)-C6 fungal-type DNA-binding domain"/>
    <property type="match status" value="1"/>
</dbReference>
<evidence type="ECO:0000256" key="2">
    <source>
        <dbReference type="ARBA" id="ARBA00023125"/>
    </source>
</evidence>
<reference evidence="7 8" key="1">
    <citation type="submission" date="2013-03" db="EMBL/GenBank/DDBJ databases">
        <title>The Genome Sequence of Phialophora europaea CBS 101466.</title>
        <authorList>
            <consortium name="The Broad Institute Genomics Platform"/>
            <person name="Cuomo C."/>
            <person name="de Hoog S."/>
            <person name="Gorbushina A."/>
            <person name="Walker B."/>
            <person name="Young S.K."/>
            <person name="Zeng Q."/>
            <person name="Gargeya S."/>
            <person name="Fitzgerald M."/>
            <person name="Haas B."/>
            <person name="Abouelleil A."/>
            <person name="Allen A.W."/>
            <person name="Alvarado L."/>
            <person name="Arachchi H.M."/>
            <person name="Berlin A.M."/>
            <person name="Chapman S.B."/>
            <person name="Gainer-Dewar J."/>
            <person name="Goldberg J."/>
            <person name="Griggs A."/>
            <person name="Gujja S."/>
            <person name="Hansen M."/>
            <person name="Howarth C."/>
            <person name="Imamovic A."/>
            <person name="Ireland A."/>
            <person name="Larimer J."/>
            <person name="McCowan C."/>
            <person name="Murphy C."/>
            <person name="Pearson M."/>
            <person name="Poon T.W."/>
            <person name="Priest M."/>
            <person name="Roberts A."/>
            <person name="Saif S."/>
            <person name="Shea T."/>
            <person name="Sisk P."/>
            <person name="Sykes S."/>
            <person name="Wortman J."/>
            <person name="Nusbaum C."/>
            <person name="Birren B."/>
        </authorList>
    </citation>
    <scope>NUCLEOTIDE SEQUENCE [LARGE SCALE GENOMIC DNA]</scope>
    <source>
        <strain evidence="7 8">CBS 101466</strain>
    </source>
</reference>
<dbReference type="InterPro" id="IPR036864">
    <property type="entry name" value="Zn2-C6_fun-type_DNA-bd_sf"/>
</dbReference>
<evidence type="ECO:0000313" key="8">
    <source>
        <dbReference type="Proteomes" id="UP000030752"/>
    </source>
</evidence>
<keyword evidence="1" id="KW-0805">Transcription regulation</keyword>
<gene>
    <name evidence="7" type="ORF">HMPREF1541_09774</name>
</gene>
<dbReference type="SMART" id="SM00066">
    <property type="entry name" value="GAL4"/>
    <property type="match status" value="1"/>
</dbReference>